<keyword evidence="2" id="KW-0963">Cytoplasm</keyword>
<keyword evidence="10" id="KW-0505">Motor protein</keyword>
<gene>
    <name evidence="16" type="ORF">OFUS_LOCUS9565</name>
</gene>
<keyword evidence="9" id="KW-0969">Cilium</keyword>
<evidence type="ECO:0000256" key="7">
    <source>
        <dbReference type="ARBA" id="ARBA00023017"/>
    </source>
</evidence>
<dbReference type="SUPFAM" id="SSF52540">
    <property type="entry name" value="P-loop containing nucleoside triphosphate hydrolases"/>
    <property type="match status" value="1"/>
</dbReference>
<dbReference type="OrthoDB" id="5593012at2759"/>
<evidence type="ECO:0000256" key="4">
    <source>
        <dbReference type="ARBA" id="ARBA00022737"/>
    </source>
</evidence>
<keyword evidence="11" id="KW-0206">Cytoskeleton</keyword>
<comment type="caution">
    <text evidence="16">The sequence shown here is derived from an EMBL/GenBank/DDBJ whole genome shotgun (WGS) entry which is preliminary data.</text>
</comment>
<dbReference type="GO" id="GO:0005524">
    <property type="term" value="F:ATP binding"/>
    <property type="evidence" value="ECO:0007669"/>
    <property type="project" value="UniProtKB-KW"/>
</dbReference>
<dbReference type="InterPro" id="IPR026983">
    <property type="entry name" value="DHC"/>
</dbReference>
<evidence type="ECO:0000256" key="1">
    <source>
        <dbReference type="ARBA" id="ARBA00004430"/>
    </source>
</evidence>
<evidence type="ECO:0000256" key="11">
    <source>
        <dbReference type="ARBA" id="ARBA00023212"/>
    </source>
</evidence>
<feature type="domain" description="Dynein heavy chain hydrolytic ATP-binding dynein motor region" evidence="15">
    <location>
        <begin position="1217"/>
        <end position="1428"/>
    </location>
</feature>
<dbReference type="FunFam" id="1.10.287.2620:FF:000002">
    <property type="entry name" value="Dynein heavy chain 2, axonemal"/>
    <property type="match status" value="1"/>
</dbReference>
<dbReference type="GO" id="GO:0051959">
    <property type="term" value="F:dynein light intermediate chain binding"/>
    <property type="evidence" value="ECO:0007669"/>
    <property type="project" value="InterPro"/>
</dbReference>
<keyword evidence="7" id="KW-0243">Dynein</keyword>
<dbReference type="GO" id="GO:0005874">
    <property type="term" value="C:microtubule"/>
    <property type="evidence" value="ECO:0007669"/>
    <property type="project" value="UniProtKB-KW"/>
</dbReference>
<dbReference type="Pfam" id="PF12774">
    <property type="entry name" value="AAA_6"/>
    <property type="match status" value="1"/>
</dbReference>
<feature type="domain" description="Dynein heavy chain linker" evidence="14">
    <location>
        <begin position="684"/>
        <end position="1090"/>
    </location>
</feature>
<dbReference type="EMBL" id="CAIIXF020000005">
    <property type="protein sequence ID" value="CAH1783206.1"/>
    <property type="molecule type" value="Genomic_DNA"/>
</dbReference>
<dbReference type="InterPro" id="IPR027417">
    <property type="entry name" value="P-loop_NTPase"/>
</dbReference>
<evidence type="ECO:0000256" key="5">
    <source>
        <dbReference type="ARBA" id="ARBA00022741"/>
    </source>
</evidence>
<dbReference type="InterPro" id="IPR043157">
    <property type="entry name" value="Dynein_AAA1S"/>
</dbReference>
<dbReference type="Gene3D" id="1.20.140.100">
    <property type="entry name" value="Dynein heavy chain, N-terminal domain 2"/>
    <property type="match status" value="1"/>
</dbReference>
<dbReference type="Gene3D" id="3.40.50.300">
    <property type="entry name" value="P-loop containing nucleotide triphosphate hydrolases"/>
    <property type="match status" value="1"/>
</dbReference>
<evidence type="ECO:0000313" key="16">
    <source>
        <dbReference type="EMBL" id="CAH1783206.1"/>
    </source>
</evidence>
<keyword evidence="17" id="KW-1185">Reference proteome</keyword>
<keyword evidence="4" id="KW-0677">Repeat</keyword>
<dbReference type="InterPro" id="IPR042222">
    <property type="entry name" value="Dynein_2_N"/>
</dbReference>
<dbReference type="FunFam" id="1.20.140.100:FF:000004">
    <property type="entry name" value="Dynein axonemal heavy chain 6"/>
    <property type="match status" value="1"/>
</dbReference>
<dbReference type="FunFam" id="3.20.180.20:FF:000003">
    <property type="entry name" value="Dynein heavy chain 12, axonemal"/>
    <property type="match status" value="1"/>
</dbReference>
<keyword evidence="8" id="KW-0175">Coiled coil</keyword>
<dbReference type="Gene3D" id="1.20.58.1120">
    <property type="match status" value="1"/>
</dbReference>
<dbReference type="GO" id="GO:0045505">
    <property type="term" value="F:dynein intermediate chain binding"/>
    <property type="evidence" value="ECO:0007669"/>
    <property type="project" value="InterPro"/>
</dbReference>
<proteinExistence type="predicted"/>
<feature type="region of interest" description="Disordered" evidence="13">
    <location>
        <begin position="1"/>
        <end position="29"/>
    </location>
</feature>
<evidence type="ECO:0000256" key="12">
    <source>
        <dbReference type="ARBA" id="ARBA00023273"/>
    </source>
</evidence>
<dbReference type="InterPro" id="IPR035699">
    <property type="entry name" value="AAA_6"/>
</dbReference>
<dbReference type="GO" id="GO:0007018">
    <property type="term" value="P:microtubule-based movement"/>
    <property type="evidence" value="ECO:0007669"/>
    <property type="project" value="InterPro"/>
</dbReference>
<sequence length="1428" mass="163926">MPTVHEKSQNGGGFGSPEHSVYSDTGEDDGSVREYDALTAACLEVVFPPFYHPTVGLSRPSTPIEEDKPRYWQLVDKSIDTLQIAPLQSDWITGMYRFVKKSLRTEFKSATKDFLEEMEDDYRGAVKKAMVDYVLLDPEEQERLGVPLPPKPSHSAGRESFPWHDRIMKSRDFMTTELYITHSIMPALLYHFEAKYGTFRLIDIPGLKKIMPITMESFLEHVSNSSHHGAKILKEEWLVECCDIIDEWRDNLEEWMPNGDQQCRIQKMDHFFGSVASLMSNLLRSCVEKSIHDLVDLVEDYCNGNKYEGVYNIFSGLALPMKYHPVTFFLNEDYLNERTTFYPTFDGICDIFNQIINVMVRSVFNIPRVETQLFQTVEDLETNAISTVHVEEEIVRVSKLRIRKVVDANSFGPQKYVEVYEPYTYLLKNATDKYYEKFITKDKSLREYMKEIEKLKKTADEIGSLPVYVPMHLFRLDCHGLNSWMIERARKLANIMITHIINTSRKFNRGMCTQYDNIVKRLTTQAETTEELVKLTAYTDNLRSGELLDLREKLLIAGENLMFLMDYAYLPKDDVLLNDNTFSWPDRIIPIIKSTESKLAKEHDIALNRLNAWQNKFQVKLDHIAAQIKSFSTKDRMSEAEQYVLDLENIGNKLDEFNKEKILINKEEALLNTGNQTPYMQIQEMLIKKEPYDKLWKAATKFHLYYEKWMNGPLLNVNAEEVEEEVQTLWRTAYKLTKIFAHPDAKGPMRASTTIKSKLEKFKINMPLINALCNPGIKQRHWDMMSERVGFNLTPKEDTPLIEMLQMGLEKYLDSLTDISSQASKEYALEKALEKMQKDWGAMHFTFVPYKETGISILSAFDDVQVLMDDHVVKTTTMKGSPFIGPFEKDVTIWDNQLHRMKAILDSWLKVQAAWLYLEPIFGSEDIRRQIPVEGKMFEEVDEHWKTIMSKSVEDTQALVVVSQDEMLEKLQHSESMLEDIQKGLNDYLEKKRLFFPRFFFLSNDELLEILSETKDPLRVQPHLKKCFEGIAKLNFTEDTIITAMVSAEKEVVDFPVKIVPDDAQGLVEKWLLQVEETMKLSLREVTKKAVDAYVTTPRKEWVISWPGQVVLAASTIHWTTDVELAIKTPGGLKMYLSKSSKQIDEIVALVRGKITKMARITLGALIVIDVHARDVIQHLADIDIKSHNDFNWVSQLRYYWEKNAVMVKMITTTVPYGYEYLGNSGRLVITPLTDRCYRTLMGALLLNLGGAPEGPAGTGKTETSKDLAKAVAKQCVVFNCSDGLDYKAMGKFFKGLAQAGAWACFDEFNRIELEVLSVVAQQIQTIQRAVAEQLETFVFEGTTLSLDPSCTIFITMNPGYAGRAELPDNLKVLFRTVAMMVPDYALIAAISLYSMGFVSAKALSNKIVATYRLCSELLSSQHHYDYG</sequence>
<evidence type="ECO:0000256" key="6">
    <source>
        <dbReference type="ARBA" id="ARBA00022840"/>
    </source>
</evidence>
<organism evidence="16 17">
    <name type="scientific">Owenia fusiformis</name>
    <name type="common">Polychaete worm</name>
    <dbReference type="NCBI Taxonomy" id="6347"/>
    <lineage>
        <taxon>Eukaryota</taxon>
        <taxon>Metazoa</taxon>
        <taxon>Spiralia</taxon>
        <taxon>Lophotrochozoa</taxon>
        <taxon>Annelida</taxon>
        <taxon>Polychaeta</taxon>
        <taxon>Sedentaria</taxon>
        <taxon>Canalipalpata</taxon>
        <taxon>Sabellida</taxon>
        <taxon>Oweniida</taxon>
        <taxon>Oweniidae</taxon>
        <taxon>Owenia</taxon>
    </lineage>
</organism>
<dbReference type="PANTHER" id="PTHR45703:SF1">
    <property type="entry name" value="DYNEINS HEAVY CHAIN"/>
    <property type="match status" value="1"/>
</dbReference>
<evidence type="ECO:0000256" key="13">
    <source>
        <dbReference type="SAM" id="MobiDB-lite"/>
    </source>
</evidence>
<keyword evidence="3" id="KW-0493">Microtubule</keyword>
<evidence type="ECO:0000313" key="17">
    <source>
        <dbReference type="Proteomes" id="UP000749559"/>
    </source>
</evidence>
<evidence type="ECO:0000259" key="15">
    <source>
        <dbReference type="Pfam" id="PF12774"/>
    </source>
</evidence>
<keyword evidence="12" id="KW-0966">Cell projection</keyword>
<dbReference type="GO" id="GO:0005930">
    <property type="term" value="C:axoneme"/>
    <property type="evidence" value="ECO:0007669"/>
    <property type="project" value="UniProtKB-SubCell"/>
</dbReference>
<dbReference type="FunFam" id="3.40.50.300:FF:000044">
    <property type="entry name" value="Dynein heavy chain 5, axonemal"/>
    <property type="match status" value="1"/>
</dbReference>
<accession>A0A8S4NSC8</accession>
<name>A0A8S4NSC8_OWEFU</name>
<evidence type="ECO:0000256" key="8">
    <source>
        <dbReference type="ARBA" id="ARBA00023054"/>
    </source>
</evidence>
<evidence type="ECO:0000259" key="14">
    <source>
        <dbReference type="Pfam" id="PF08393"/>
    </source>
</evidence>
<dbReference type="FunFam" id="1.20.58.1120:FF:000005">
    <property type="entry name" value="Dynein, axonemal, heavy chain 12"/>
    <property type="match status" value="1"/>
</dbReference>
<comment type="subcellular location">
    <subcellularLocation>
        <location evidence="1">Cytoplasm</location>
        <location evidence="1">Cytoskeleton</location>
        <location evidence="1">Cilium axoneme</location>
    </subcellularLocation>
</comment>
<dbReference type="Pfam" id="PF08393">
    <property type="entry name" value="DHC_N2"/>
    <property type="match status" value="1"/>
</dbReference>
<keyword evidence="5" id="KW-0547">Nucleotide-binding</keyword>
<reference evidence="16" key="1">
    <citation type="submission" date="2022-03" db="EMBL/GenBank/DDBJ databases">
        <authorList>
            <person name="Martin C."/>
        </authorList>
    </citation>
    <scope>NUCLEOTIDE SEQUENCE</scope>
</reference>
<keyword evidence="6" id="KW-0067">ATP-binding</keyword>
<dbReference type="GO" id="GO:0030286">
    <property type="term" value="C:dynein complex"/>
    <property type="evidence" value="ECO:0007669"/>
    <property type="project" value="UniProtKB-KW"/>
</dbReference>
<feature type="non-terminal residue" evidence="16">
    <location>
        <position position="1"/>
    </location>
</feature>
<evidence type="ECO:0000256" key="2">
    <source>
        <dbReference type="ARBA" id="ARBA00022490"/>
    </source>
</evidence>
<evidence type="ECO:0000256" key="10">
    <source>
        <dbReference type="ARBA" id="ARBA00023175"/>
    </source>
</evidence>
<evidence type="ECO:0000256" key="9">
    <source>
        <dbReference type="ARBA" id="ARBA00023069"/>
    </source>
</evidence>
<dbReference type="Gene3D" id="1.10.8.710">
    <property type="match status" value="1"/>
</dbReference>
<dbReference type="InterPro" id="IPR042228">
    <property type="entry name" value="Dynein_linker_3"/>
</dbReference>
<dbReference type="Gene3D" id="3.20.180.20">
    <property type="entry name" value="Dynein heavy chain, N-terminal domain 2"/>
    <property type="match status" value="1"/>
</dbReference>
<dbReference type="InterPro" id="IPR013602">
    <property type="entry name" value="Dynein_heavy_linker"/>
</dbReference>
<dbReference type="Gene3D" id="1.10.287.2620">
    <property type="match status" value="1"/>
</dbReference>
<dbReference type="PANTHER" id="PTHR45703">
    <property type="entry name" value="DYNEIN HEAVY CHAIN"/>
    <property type="match status" value="1"/>
</dbReference>
<dbReference type="Proteomes" id="UP000749559">
    <property type="component" value="Unassembled WGS sequence"/>
</dbReference>
<evidence type="ECO:0000256" key="3">
    <source>
        <dbReference type="ARBA" id="ARBA00022701"/>
    </source>
</evidence>
<protein>
    <submittedName>
        <fullName evidence="16">Uncharacterized protein</fullName>
    </submittedName>
</protein>